<dbReference type="PROSITE" id="PS50077">
    <property type="entry name" value="HEAT_REPEAT"/>
    <property type="match status" value="1"/>
</dbReference>
<comment type="function">
    <text evidence="3">Catalyzes the hydroxylation of the N(6)-(4-aminobutyl)-L-lysine intermediate produced by deoxyhypusine synthase/DHPS on a critical lysine of the eukaryotic translation initiation factor 5A/eIF-5A. This is the second step of the post-translational modification of that lysine into an unusual amino acid residue named hypusine. Hypusination is unique to mature eIF-5A factor and is essential for its function.</text>
</comment>
<name>A0A6H1TWD1_9CYAN</name>
<dbReference type="InterPro" id="IPR013656">
    <property type="entry name" value="PAS_4"/>
</dbReference>
<dbReference type="GO" id="GO:0030089">
    <property type="term" value="C:phycobilisome"/>
    <property type="evidence" value="ECO:0007669"/>
    <property type="project" value="UniProtKB-KW"/>
</dbReference>
<dbReference type="EMBL" id="CP051167">
    <property type="protein sequence ID" value="QIZ70250.1"/>
    <property type="molecule type" value="Genomic_DNA"/>
</dbReference>
<gene>
    <name evidence="5" type="ORF">HCG48_06415</name>
</gene>
<dbReference type="PANTHER" id="PTHR12697">
    <property type="entry name" value="PBS LYASE HEAT-LIKE PROTEIN"/>
    <property type="match status" value="1"/>
</dbReference>
<dbReference type="SUPFAM" id="SSF48371">
    <property type="entry name" value="ARM repeat"/>
    <property type="match status" value="3"/>
</dbReference>
<evidence type="ECO:0000313" key="5">
    <source>
        <dbReference type="EMBL" id="QIZ70250.1"/>
    </source>
</evidence>
<dbReference type="Pfam" id="PF08448">
    <property type="entry name" value="PAS_4"/>
    <property type="match status" value="1"/>
</dbReference>
<dbReference type="GO" id="GO:0016491">
    <property type="term" value="F:oxidoreductase activity"/>
    <property type="evidence" value="ECO:0007669"/>
    <property type="project" value="TreeGrafter"/>
</dbReference>
<keyword evidence="2" id="KW-0605">Phycobilisome</keyword>
<evidence type="ECO:0000313" key="6">
    <source>
        <dbReference type="Proteomes" id="UP000500857"/>
    </source>
</evidence>
<dbReference type="InterPro" id="IPR021133">
    <property type="entry name" value="HEAT_type_2"/>
</dbReference>
<proteinExistence type="predicted"/>
<dbReference type="SUPFAM" id="SSF55785">
    <property type="entry name" value="PYP-like sensor domain (PAS domain)"/>
    <property type="match status" value="1"/>
</dbReference>
<dbReference type="PANTHER" id="PTHR12697:SF5">
    <property type="entry name" value="DEOXYHYPUSINE HYDROXYLASE"/>
    <property type="match status" value="1"/>
</dbReference>
<dbReference type="InterPro" id="IPR016024">
    <property type="entry name" value="ARM-type_fold"/>
</dbReference>
<sequence length="955" mass="104181">MTIGIFTTDTEGIVRSWDDRLAAMTRIPEAAARGRELSELIPDLEARGLGDRFRRVWSEGTVETLSPLFHRYLIPCPPAIASSGFEYMQQKVTIAPLQEDTRIVGAIVTVEDVTERLERERQGGSEASAEAVKAPAAEAKTRLAALGDDRWDVRRAAVDSLVRESDSDTMVELLRSLRAEHANPSVLNSILQVLVLSNLDPLPALIECLRDPEVDLRIYAALTLGDRRDPRGIPALIEALDDPDANVRYHAIDALKMLKAREAVESIAAIAESEDFFLAFPALEALIRIGDGTIAPRLVPLLDRELLYPTTAQLLGTLGDASVVPPMVATIRRWCEPPSESSTAPPDSLAPPLSERLRAVVGAIAAIYRRYDKNYREGSYIVELTRHAFGGDPPALMPPRECEALLCAISGATGSELSDLVLLLGWFQGEAIETVLVELLNEPSVRNQVLYTISRYGRRICEKVLEQLEAPSSSTRKAAAIALGRIGDPRAVGPLTELLHAEPDLGVAAANALAQIGDAQAFESLLELLGHPEASLRLAAIGALNSLGHPDLSARIFDCLGNFDPYVRESAVKIAGYFAFPNCFDRLFACLTDPHERVRRAAIEQLPLFEDLGHFGQTLPHACEILRQALREETPPVRAAAAHSLGHFPWSLAFEPLREALDDEDPWVRYYAVRSLIKSAKHHTRGDRTTAIDGEAIAVLLDRVQHDPANPVRAASAEALGHFGAVEAVPLLVSLSDSEEGDGDVARAAVQALGEILSEPESNEETEEALAALLKVLRSRDPQRRLHAIRASVDCPNPEIEKVLRWQAATENDPMVFLAAIDALSRRGTDSAIATLIELTLESRCREACIDALAHREPRDCRPLERRIAAIAQGLSHRHPEARRATIEVLARLKHPEASALVLSALEDGDASVRLSATVALGHLGNPCAETKLAHLARHDPDIGVRRAAQKILQY</sequence>
<keyword evidence="6" id="KW-1185">Reference proteome</keyword>
<organism evidence="5 6">
    <name type="scientific">Oxynema aestuarii AP17</name>
    <dbReference type="NCBI Taxonomy" id="2064643"/>
    <lineage>
        <taxon>Bacteria</taxon>
        <taxon>Bacillati</taxon>
        <taxon>Cyanobacteriota</taxon>
        <taxon>Cyanophyceae</taxon>
        <taxon>Oscillatoriophycideae</taxon>
        <taxon>Oscillatoriales</taxon>
        <taxon>Oscillatoriaceae</taxon>
        <taxon>Oxynema</taxon>
        <taxon>Oxynema aestuarii</taxon>
    </lineage>
</organism>
<reference evidence="5 6" key="1">
    <citation type="submission" date="2020-04" db="EMBL/GenBank/DDBJ databases">
        <authorList>
            <person name="Basu S."/>
            <person name="Maruthanayagam V."/>
            <person name="Chakraborty S."/>
            <person name="Pramanik A."/>
            <person name="Mukherjee J."/>
            <person name="Brink B."/>
        </authorList>
    </citation>
    <scope>NUCLEOTIDE SEQUENCE [LARGE SCALE GENOMIC DNA]</scope>
    <source>
        <strain evidence="5 6">AP17</strain>
    </source>
</reference>
<dbReference type="SMART" id="SM00567">
    <property type="entry name" value="EZ_HEAT"/>
    <property type="match status" value="15"/>
</dbReference>
<protein>
    <submittedName>
        <fullName evidence="5">PAS domain-containing protein</fullName>
    </submittedName>
</protein>
<feature type="domain" description="PAS fold-4" evidence="4">
    <location>
        <begin position="4"/>
        <end position="116"/>
    </location>
</feature>
<dbReference type="Proteomes" id="UP000500857">
    <property type="component" value="Chromosome"/>
</dbReference>
<evidence type="ECO:0000259" key="4">
    <source>
        <dbReference type="Pfam" id="PF08448"/>
    </source>
</evidence>
<dbReference type="AlphaFoldDB" id="A0A6H1TWD1"/>
<dbReference type="InterPro" id="IPR011989">
    <property type="entry name" value="ARM-like"/>
</dbReference>
<dbReference type="InterPro" id="IPR035965">
    <property type="entry name" value="PAS-like_dom_sf"/>
</dbReference>
<dbReference type="InterPro" id="IPR004155">
    <property type="entry name" value="PBS_lyase_HEAT"/>
</dbReference>
<dbReference type="Gene3D" id="3.30.450.20">
    <property type="entry name" value="PAS domain"/>
    <property type="match status" value="1"/>
</dbReference>
<evidence type="ECO:0000256" key="1">
    <source>
        <dbReference type="ARBA" id="ARBA00022549"/>
    </source>
</evidence>
<dbReference type="KEGG" id="oxy:HCG48_06415"/>
<accession>A0A6H1TWD1</accession>
<evidence type="ECO:0000256" key="2">
    <source>
        <dbReference type="ARBA" id="ARBA00022738"/>
    </source>
</evidence>
<dbReference type="Pfam" id="PF13646">
    <property type="entry name" value="HEAT_2"/>
    <property type="match status" value="5"/>
</dbReference>
<evidence type="ECO:0000256" key="3">
    <source>
        <dbReference type="ARBA" id="ARBA00045876"/>
    </source>
</evidence>
<keyword evidence="1" id="KW-0042">Antenna complex</keyword>
<dbReference type="Gene3D" id="1.25.10.10">
    <property type="entry name" value="Leucine-rich Repeat Variant"/>
    <property type="match status" value="5"/>
</dbReference>
<dbReference type="RefSeq" id="WP_168568405.1">
    <property type="nucleotide sequence ID" value="NZ_CP051167.1"/>
</dbReference>